<evidence type="ECO:0000259" key="14">
    <source>
        <dbReference type="Pfam" id="PF00316"/>
    </source>
</evidence>
<feature type="binding site" evidence="12">
    <location>
        <position position="91"/>
    </location>
    <ligand>
        <name>Mg(2+)</name>
        <dbReference type="ChEBI" id="CHEBI:18420"/>
        <label>1</label>
    </ligand>
</feature>
<dbReference type="PIRSF" id="PIRSF500210">
    <property type="entry name" value="FBPtase"/>
    <property type="match status" value="1"/>
</dbReference>
<dbReference type="GO" id="GO:0030388">
    <property type="term" value="P:fructose 1,6-bisphosphate metabolic process"/>
    <property type="evidence" value="ECO:0007669"/>
    <property type="project" value="TreeGrafter"/>
</dbReference>
<dbReference type="PANTHER" id="PTHR11556:SF35">
    <property type="entry name" value="SEDOHEPTULOSE-1,7-BISPHOSPHATASE, CHLOROPLASTIC"/>
    <property type="match status" value="1"/>
</dbReference>
<dbReference type="EC" id="3.1.3.11" evidence="3 12"/>
<evidence type="ECO:0000256" key="8">
    <source>
        <dbReference type="ARBA" id="ARBA00023277"/>
    </source>
</evidence>
<dbReference type="Gene3D" id="3.30.540.10">
    <property type="entry name" value="Fructose-1,6-Bisphosphatase, subunit A, domain 1"/>
    <property type="match status" value="1"/>
</dbReference>
<dbReference type="InterPro" id="IPR044015">
    <property type="entry name" value="FBPase_C_dom"/>
</dbReference>
<proteinExistence type="inferred from homology"/>
<reference evidence="16 17" key="1">
    <citation type="submission" date="2020-05" db="EMBL/GenBank/DDBJ databases">
        <title>Draft genome sequence of Desulfovibrio sp. strain HN2T.</title>
        <authorList>
            <person name="Ueno A."/>
            <person name="Tamazawa S."/>
            <person name="Tamamura S."/>
            <person name="Murakami T."/>
            <person name="Kiyama T."/>
            <person name="Inomata H."/>
            <person name="Amano Y."/>
            <person name="Miyakawa K."/>
            <person name="Tamaki H."/>
            <person name="Naganuma T."/>
            <person name="Kaneko K."/>
        </authorList>
    </citation>
    <scope>NUCLEOTIDE SEQUENCE [LARGE SCALE GENOMIC DNA]</scope>
    <source>
        <strain evidence="16 17">HN2</strain>
    </source>
</reference>
<dbReference type="GO" id="GO:0005829">
    <property type="term" value="C:cytosol"/>
    <property type="evidence" value="ECO:0007669"/>
    <property type="project" value="TreeGrafter"/>
</dbReference>
<organism evidence="16 17">
    <name type="scientific">Desulfovibrio subterraneus</name>
    <dbReference type="NCBI Taxonomy" id="2718620"/>
    <lineage>
        <taxon>Bacteria</taxon>
        <taxon>Pseudomonadati</taxon>
        <taxon>Thermodesulfobacteriota</taxon>
        <taxon>Desulfovibrionia</taxon>
        <taxon>Desulfovibrionales</taxon>
        <taxon>Desulfovibrionaceae</taxon>
        <taxon>Desulfovibrio</taxon>
    </lineage>
</organism>
<evidence type="ECO:0000313" key="16">
    <source>
        <dbReference type="EMBL" id="GFM33871.1"/>
    </source>
</evidence>
<dbReference type="FunFam" id="3.30.540.10:FF:000002">
    <property type="entry name" value="Fructose-1,6-bisphosphatase class 1"/>
    <property type="match status" value="1"/>
</dbReference>
<feature type="domain" description="Fructose-1-6-bisphosphatase class 1 C-terminal" evidence="15">
    <location>
        <begin position="199"/>
        <end position="332"/>
    </location>
</feature>
<evidence type="ECO:0000259" key="15">
    <source>
        <dbReference type="Pfam" id="PF18913"/>
    </source>
</evidence>
<dbReference type="Proteomes" id="UP000503840">
    <property type="component" value="Unassembled WGS sequence"/>
</dbReference>
<dbReference type="InterPro" id="IPR033391">
    <property type="entry name" value="FBPase_N"/>
</dbReference>
<dbReference type="GO" id="GO:0005986">
    <property type="term" value="P:sucrose biosynthetic process"/>
    <property type="evidence" value="ECO:0007669"/>
    <property type="project" value="TreeGrafter"/>
</dbReference>
<evidence type="ECO:0000256" key="6">
    <source>
        <dbReference type="ARBA" id="ARBA00022801"/>
    </source>
</evidence>
<comment type="subunit">
    <text evidence="12">Homotetramer.</text>
</comment>
<feature type="binding site" evidence="12">
    <location>
        <position position="115"/>
    </location>
    <ligand>
        <name>Mg(2+)</name>
        <dbReference type="ChEBI" id="CHEBI:18420"/>
        <label>1</label>
    </ligand>
</feature>
<dbReference type="GO" id="GO:0000287">
    <property type="term" value="F:magnesium ion binding"/>
    <property type="evidence" value="ECO:0007669"/>
    <property type="project" value="UniProtKB-UniRule"/>
</dbReference>
<sequence>MRQVTVTEHVLLHQTKSPAASGKFTTLLYDLILSAKMIARSVNKAGLLDILGATGETNVQGEQVQKLDEYANRTLIHRMERTGVLCAMASEENADIIKVPERFKRGEYILIFDPLDGSSNIDVNINVGTIFSILKRTSPNDEDVTLADILQSGTEQVAAGYFLYGPSTMLVYTSGEGVHGFTLDPTVGEFLLSHPDIRIPERGKVYSVNESYYHYWDEPTRKIIEYFKSKDNERGAPYSLRYVGSLVADFHRNLLNGGIFMYPVDHRIPHKPQGKLRLMCEASPLAFVAEQAGGAATDGKRRILEIKPGELHERVPLFIGSAKDVEHVAKMYEEAGQ</sequence>
<evidence type="ECO:0000256" key="5">
    <source>
        <dbReference type="ARBA" id="ARBA00022723"/>
    </source>
</evidence>
<keyword evidence="6 12" id="KW-0378">Hydrolase</keyword>
<evidence type="ECO:0000256" key="7">
    <source>
        <dbReference type="ARBA" id="ARBA00022842"/>
    </source>
</evidence>
<dbReference type="HAMAP" id="MF_01855">
    <property type="entry name" value="FBPase_class1"/>
    <property type="match status" value="1"/>
</dbReference>
<comment type="similarity">
    <text evidence="2 12 13">Belongs to the FBPase class 1 family.</text>
</comment>
<evidence type="ECO:0000256" key="1">
    <source>
        <dbReference type="ARBA" id="ARBA00001273"/>
    </source>
</evidence>
<dbReference type="GO" id="GO:0006002">
    <property type="term" value="P:fructose 6-phosphate metabolic process"/>
    <property type="evidence" value="ECO:0007669"/>
    <property type="project" value="TreeGrafter"/>
</dbReference>
<dbReference type="SUPFAM" id="SSF56655">
    <property type="entry name" value="Carbohydrate phosphatase"/>
    <property type="match status" value="1"/>
</dbReference>
<dbReference type="InterPro" id="IPR028343">
    <property type="entry name" value="FBPtase"/>
</dbReference>
<dbReference type="InterPro" id="IPR000146">
    <property type="entry name" value="FBPase_class-1"/>
</dbReference>
<comment type="caution">
    <text evidence="16">The sequence shown here is derived from an EMBL/GenBank/DDBJ whole genome shotgun (WGS) entry which is preliminary data.</text>
</comment>
<keyword evidence="5 12" id="KW-0479">Metal-binding</keyword>
<dbReference type="GO" id="GO:0006094">
    <property type="term" value="P:gluconeogenesis"/>
    <property type="evidence" value="ECO:0007669"/>
    <property type="project" value="UniProtKB-UniRule"/>
</dbReference>
<keyword evidence="8 12" id="KW-0119">Carbohydrate metabolism</keyword>
<dbReference type="GO" id="GO:0006000">
    <property type="term" value="P:fructose metabolic process"/>
    <property type="evidence" value="ECO:0007669"/>
    <property type="project" value="TreeGrafter"/>
</dbReference>
<dbReference type="RefSeq" id="WP_174405523.1">
    <property type="nucleotide sequence ID" value="NZ_BLVO01000013.1"/>
</dbReference>
<feature type="binding site" evidence="12">
    <location>
        <position position="242"/>
    </location>
    <ligand>
        <name>substrate</name>
    </ligand>
</feature>
<comment type="subcellular location">
    <subcellularLocation>
        <location evidence="12">Cytoplasm</location>
    </subcellularLocation>
</comment>
<dbReference type="CDD" id="cd00354">
    <property type="entry name" value="FBPase"/>
    <property type="match status" value="1"/>
</dbReference>
<dbReference type="FunFam" id="3.40.190.80:FF:000001">
    <property type="entry name" value="Fructose-1,6-bisphosphatase class 1"/>
    <property type="match status" value="1"/>
</dbReference>
<comment type="catalytic activity">
    <reaction evidence="1 12">
        <text>beta-D-fructose 1,6-bisphosphate + H2O = beta-D-fructose 6-phosphate + phosphate</text>
        <dbReference type="Rhea" id="RHEA:11064"/>
        <dbReference type="ChEBI" id="CHEBI:15377"/>
        <dbReference type="ChEBI" id="CHEBI:32966"/>
        <dbReference type="ChEBI" id="CHEBI:43474"/>
        <dbReference type="ChEBI" id="CHEBI:57634"/>
        <dbReference type="EC" id="3.1.3.11"/>
    </reaction>
</comment>
<comment type="pathway">
    <text evidence="9">Carbohydrate biosynthesis.</text>
</comment>
<evidence type="ECO:0000256" key="12">
    <source>
        <dbReference type="HAMAP-Rule" id="MF_01855"/>
    </source>
</evidence>
<feature type="domain" description="Fructose-1-6-bisphosphatase class I N-terminal" evidence="14">
    <location>
        <begin position="5"/>
        <end position="195"/>
    </location>
</feature>
<feature type="binding site" evidence="12">
    <location>
        <position position="116"/>
    </location>
    <ligand>
        <name>Mg(2+)</name>
        <dbReference type="ChEBI" id="CHEBI:18420"/>
        <label>2</label>
    </ligand>
</feature>
<feature type="binding site" evidence="12">
    <location>
        <position position="113"/>
    </location>
    <ligand>
        <name>Mg(2+)</name>
        <dbReference type="ChEBI" id="CHEBI:18420"/>
        <label>2</label>
    </ligand>
</feature>
<name>A0A7J0BKV4_9BACT</name>
<dbReference type="PANTHER" id="PTHR11556">
    <property type="entry name" value="FRUCTOSE-1,6-BISPHOSPHATASE-RELATED"/>
    <property type="match status" value="1"/>
</dbReference>
<evidence type="ECO:0000256" key="13">
    <source>
        <dbReference type="RuleBase" id="RU000508"/>
    </source>
</evidence>
<dbReference type="GO" id="GO:0042132">
    <property type="term" value="F:fructose 1,6-bisphosphate 1-phosphatase activity"/>
    <property type="evidence" value="ECO:0007669"/>
    <property type="project" value="UniProtKB-UniRule"/>
</dbReference>
<accession>A0A7J0BKV4</accession>
<evidence type="ECO:0000313" key="17">
    <source>
        <dbReference type="Proteomes" id="UP000503840"/>
    </source>
</evidence>
<dbReference type="Gene3D" id="3.40.190.80">
    <property type="match status" value="1"/>
</dbReference>
<dbReference type="Pfam" id="PF00316">
    <property type="entry name" value="FBPase"/>
    <property type="match status" value="1"/>
</dbReference>
<dbReference type="AlphaFoldDB" id="A0A7J0BKV4"/>
<evidence type="ECO:0000256" key="9">
    <source>
        <dbReference type="ARBA" id="ARBA00024331"/>
    </source>
</evidence>
<feature type="binding site" evidence="12">
    <location>
        <begin position="116"/>
        <end position="119"/>
    </location>
    <ligand>
        <name>substrate</name>
    </ligand>
</feature>
<feature type="binding site" evidence="12">
    <location>
        <position position="113"/>
    </location>
    <ligand>
        <name>Mg(2+)</name>
        <dbReference type="ChEBI" id="CHEBI:18420"/>
        <label>1</label>
    </ligand>
</feature>
<keyword evidence="7 12" id="KW-0460">Magnesium</keyword>
<evidence type="ECO:0000256" key="11">
    <source>
        <dbReference type="ARBA" id="ARBA00081210"/>
    </source>
</evidence>
<evidence type="ECO:0000256" key="10">
    <source>
        <dbReference type="ARBA" id="ARBA00072069"/>
    </source>
</evidence>
<feature type="binding site" evidence="12">
    <location>
        <position position="281"/>
    </location>
    <ligand>
        <name>Mg(2+)</name>
        <dbReference type="ChEBI" id="CHEBI:18420"/>
        <label>2</label>
    </ligand>
</feature>
<feature type="binding site" evidence="12">
    <location>
        <position position="209"/>
    </location>
    <ligand>
        <name>substrate</name>
    </ligand>
</feature>
<evidence type="ECO:0000256" key="3">
    <source>
        <dbReference type="ARBA" id="ARBA00013093"/>
    </source>
</evidence>
<protein>
    <recommendedName>
        <fullName evidence="10 12">Fructose-1,6-bisphosphatase class 1</fullName>
        <shortName evidence="12">FBPase class 1</shortName>
        <ecNumber evidence="3 12">3.1.3.11</ecNumber>
    </recommendedName>
    <alternativeName>
        <fullName evidence="11 12">D-fructose-1,6-bisphosphate 1-phosphohydrolase class 1</fullName>
    </alternativeName>
</protein>
<gene>
    <name evidence="12 16" type="primary">fbp</name>
    <name evidence="16" type="ORF">DSM101010T_22360</name>
</gene>
<dbReference type="EMBL" id="BLVO01000013">
    <property type="protein sequence ID" value="GFM33871.1"/>
    <property type="molecule type" value="Genomic_DNA"/>
</dbReference>
<evidence type="ECO:0000256" key="4">
    <source>
        <dbReference type="ARBA" id="ARBA00022490"/>
    </source>
</evidence>
<dbReference type="NCBIfam" id="NF006779">
    <property type="entry name" value="PRK09293.1-3"/>
    <property type="match status" value="1"/>
</dbReference>
<feature type="binding site" evidence="12">
    <location>
        <position position="275"/>
    </location>
    <ligand>
        <name>substrate</name>
    </ligand>
</feature>
<keyword evidence="17" id="KW-1185">Reference proteome</keyword>
<comment type="cofactor">
    <cofactor evidence="12">
        <name>Mg(2+)</name>
        <dbReference type="ChEBI" id="CHEBI:18420"/>
    </cofactor>
    <text evidence="12">Binds 2 magnesium ions per subunit.</text>
</comment>
<comment type="caution">
    <text evidence="12">Lacks conserved residue(s) required for the propagation of feature annotation.</text>
</comment>
<dbReference type="PRINTS" id="PR00115">
    <property type="entry name" value="F16BPHPHTASE"/>
</dbReference>
<keyword evidence="4 12" id="KW-0963">Cytoplasm</keyword>
<dbReference type="NCBIfam" id="NF006778">
    <property type="entry name" value="PRK09293.1-1"/>
    <property type="match status" value="1"/>
</dbReference>
<dbReference type="PIRSF" id="PIRSF000904">
    <property type="entry name" value="FBPtase_SBPase"/>
    <property type="match status" value="1"/>
</dbReference>
<dbReference type="Pfam" id="PF18913">
    <property type="entry name" value="FBPase_C"/>
    <property type="match status" value="1"/>
</dbReference>
<evidence type="ECO:0000256" key="2">
    <source>
        <dbReference type="ARBA" id="ARBA00010941"/>
    </source>
</evidence>